<keyword evidence="1" id="KW-0678">Repressor</keyword>
<gene>
    <name evidence="7" type="ORF">GCM10009742_07290</name>
</gene>
<keyword evidence="2" id="KW-0805">Transcription regulation</keyword>
<dbReference type="SUPFAM" id="SSF46689">
    <property type="entry name" value="Homeodomain-like"/>
    <property type="match status" value="1"/>
</dbReference>
<dbReference type="Pfam" id="PF00440">
    <property type="entry name" value="TetR_N"/>
    <property type="match status" value="1"/>
</dbReference>
<dbReference type="InterPro" id="IPR001647">
    <property type="entry name" value="HTH_TetR"/>
</dbReference>
<evidence type="ECO:0000313" key="8">
    <source>
        <dbReference type="Proteomes" id="UP001500190"/>
    </source>
</evidence>
<accession>A0ABN2D2N9</accession>
<comment type="caution">
    <text evidence="7">The sequence shown here is derived from an EMBL/GenBank/DDBJ whole genome shotgun (WGS) entry which is preliminary data.</text>
</comment>
<keyword evidence="4" id="KW-0804">Transcription</keyword>
<evidence type="ECO:0000256" key="3">
    <source>
        <dbReference type="ARBA" id="ARBA00023125"/>
    </source>
</evidence>
<protein>
    <recommendedName>
        <fullName evidence="6">HTH tetR-type domain-containing protein</fullName>
    </recommendedName>
</protein>
<dbReference type="SUPFAM" id="SSF48498">
    <property type="entry name" value="Tetracyclin repressor-like, C-terminal domain"/>
    <property type="match status" value="1"/>
</dbReference>
<reference evidence="7 8" key="1">
    <citation type="journal article" date="2019" name="Int. J. Syst. Evol. Microbiol.">
        <title>The Global Catalogue of Microorganisms (GCM) 10K type strain sequencing project: providing services to taxonomists for standard genome sequencing and annotation.</title>
        <authorList>
            <consortium name="The Broad Institute Genomics Platform"/>
            <consortium name="The Broad Institute Genome Sequencing Center for Infectious Disease"/>
            <person name="Wu L."/>
            <person name="Ma J."/>
        </authorList>
    </citation>
    <scope>NUCLEOTIDE SEQUENCE [LARGE SCALE GENOMIC DNA]</scope>
    <source>
        <strain evidence="7 8">JCM 14304</strain>
    </source>
</reference>
<dbReference type="PANTHER" id="PTHR30055">
    <property type="entry name" value="HTH-TYPE TRANSCRIPTIONAL REGULATOR RUTR"/>
    <property type="match status" value="1"/>
</dbReference>
<keyword evidence="3 5" id="KW-0238">DNA-binding</keyword>
<organism evidence="7 8">
    <name type="scientific">Kribbella karoonensis</name>
    <dbReference type="NCBI Taxonomy" id="324851"/>
    <lineage>
        <taxon>Bacteria</taxon>
        <taxon>Bacillati</taxon>
        <taxon>Actinomycetota</taxon>
        <taxon>Actinomycetes</taxon>
        <taxon>Propionibacteriales</taxon>
        <taxon>Kribbellaceae</taxon>
        <taxon>Kribbella</taxon>
    </lineage>
</organism>
<keyword evidence="8" id="KW-1185">Reference proteome</keyword>
<dbReference type="InterPro" id="IPR036271">
    <property type="entry name" value="Tet_transcr_reg_TetR-rel_C_sf"/>
</dbReference>
<proteinExistence type="predicted"/>
<evidence type="ECO:0000256" key="4">
    <source>
        <dbReference type="ARBA" id="ARBA00023163"/>
    </source>
</evidence>
<evidence type="ECO:0000259" key="6">
    <source>
        <dbReference type="PROSITE" id="PS50977"/>
    </source>
</evidence>
<dbReference type="Gene3D" id="1.10.357.10">
    <property type="entry name" value="Tetracycline Repressor, domain 2"/>
    <property type="match status" value="1"/>
</dbReference>
<dbReference type="PANTHER" id="PTHR30055:SF175">
    <property type="entry name" value="HTH-TYPE TRANSCRIPTIONAL REPRESSOR KSTR2"/>
    <property type="match status" value="1"/>
</dbReference>
<evidence type="ECO:0000256" key="1">
    <source>
        <dbReference type="ARBA" id="ARBA00022491"/>
    </source>
</evidence>
<name>A0ABN2D2N9_9ACTN</name>
<dbReference type="InterPro" id="IPR009057">
    <property type="entry name" value="Homeodomain-like_sf"/>
</dbReference>
<dbReference type="InterPro" id="IPR050109">
    <property type="entry name" value="HTH-type_TetR-like_transc_reg"/>
</dbReference>
<dbReference type="EMBL" id="BAAAND010000001">
    <property type="protein sequence ID" value="GAA1567883.1"/>
    <property type="molecule type" value="Genomic_DNA"/>
</dbReference>
<dbReference type="Proteomes" id="UP001500190">
    <property type="component" value="Unassembled WGS sequence"/>
</dbReference>
<dbReference type="PROSITE" id="PS50977">
    <property type="entry name" value="HTH_TETR_2"/>
    <property type="match status" value="1"/>
</dbReference>
<evidence type="ECO:0000256" key="5">
    <source>
        <dbReference type="PROSITE-ProRule" id="PRU00335"/>
    </source>
</evidence>
<feature type="DNA-binding region" description="H-T-H motif" evidence="5">
    <location>
        <begin position="33"/>
        <end position="52"/>
    </location>
</feature>
<dbReference type="RefSeq" id="WP_344187903.1">
    <property type="nucleotide sequence ID" value="NZ_BAAAND010000001.1"/>
</dbReference>
<feature type="domain" description="HTH tetR-type" evidence="6">
    <location>
        <begin position="10"/>
        <end position="70"/>
    </location>
</feature>
<evidence type="ECO:0000313" key="7">
    <source>
        <dbReference type="EMBL" id="GAA1567883.1"/>
    </source>
</evidence>
<sequence length="197" mass="22712">MARTPKPLAPEREELLLLVAARHFAAAGYTGTSLNTVISEADWGKSSFYHYFSDKRRLHDHVVRTLAARLTQKVQAPDVKTLSATQFWPAMTELAERLHQAGQRRPETRFLGEMFHRPADRDDGALQDVRDQVDQWLRQALKRGRELGVIRNDLPYELLTELTLAVLRSLDRWTIDHKRPLAPERSIALVRSLIEQR</sequence>
<evidence type="ECO:0000256" key="2">
    <source>
        <dbReference type="ARBA" id="ARBA00023015"/>
    </source>
</evidence>